<evidence type="ECO:0000313" key="8">
    <source>
        <dbReference type="Proteomes" id="UP000254537"/>
    </source>
</evidence>
<evidence type="ECO:0000256" key="4">
    <source>
        <dbReference type="ARBA" id="ARBA00022777"/>
    </source>
</evidence>
<evidence type="ECO:0000313" key="7">
    <source>
        <dbReference type="EMBL" id="AXK39370.1"/>
    </source>
</evidence>
<dbReference type="InterPro" id="IPR000719">
    <property type="entry name" value="Prot_kinase_dom"/>
</dbReference>
<keyword evidence="5" id="KW-0067">ATP-binding</keyword>
<accession>A0A345Y618</accession>
<keyword evidence="4 7" id="KW-0418">Kinase</keyword>
<dbReference type="GO" id="GO:0005524">
    <property type="term" value="F:ATP binding"/>
    <property type="evidence" value="ECO:0007669"/>
    <property type="project" value="UniProtKB-KW"/>
</dbReference>
<dbReference type="PANTHER" id="PTHR43671:SF13">
    <property type="entry name" value="SERINE_THREONINE-PROTEIN KINASE NEK2"/>
    <property type="match status" value="1"/>
</dbReference>
<feature type="domain" description="Protein kinase" evidence="6">
    <location>
        <begin position="19"/>
        <end position="289"/>
    </location>
</feature>
<gene>
    <name evidence="7" type="ORF">DWG20_07950</name>
</gene>
<dbReference type="SMART" id="SM00220">
    <property type="entry name" value="S_TKc"/>
    <property type="match status" value="1"/>
</dbReference>
<keyword evidence="7" id="KW-0723">Serine/threonine-protein kinase</keyword>
<keyword evidence="3" id="KW-0547">Nucleotide-binding</keyword>
<dbReference type="PANTHER" id="PTHR43671">
    <property type="entry name" value="SERINE/THREONINE-PROTEIN KINASE NEK"/>
    <property type="match status" value="1"/>
</dbReference>
<dbReference type="Pfam" id="PF00069">
    <property type="entry name" value="Pkinase"/>
    <property type="match status" value="1"/>
</dbReference>
<dbReference type="OrthoDB" id="9801841at2"/>
<dbReference type="Gene3D" id="1.10.510.10">
    <property type="entry name" value="Transferase(Phosphotransferase) domain 1"/>
    <property type="match status" value="1"/>
</dbReference>
<dbReference type="InterPro" id="IPR050660">
    <property type="entry name" value="NEK_Ser/Thr_kinase"/>
</dbReference>
<keyword evidence="2" id="KW-0808">Transferase</keyword>
<evidence type="ECO:0000256" key="5">
    <source>
        <dbReference type="ARBA" id="ARBA00022840"/>
    </source>
</evidence>
<dbReference type="CDD" id="cd14014">
    <property type="entry name" value="STKc_PknB_like"/>
    <property type="match status" value="1"/>
</dbReference>
<reference evidence="7 8" key="1">
    <citation type="submission" date="2018-07" db="EMBL/GenBank/DDBJ databases">
        <title>Crenobacter cavernae sp. nov., isolated from a karst cave.</title>
        <authorList>
            <person name="Zhu H."/>
        </authorList>
    </citation>
    <scope>NUCLEOTIDE SEQUENCE [LARGE SCALE GENOMIC DNA]</scope>
    <source>
        <strain evidence="7 8">K1W11S-77</strain>
    </source>
</reference>
<evidence type="ECO:0000256" key="2">
    <source>
        <dbReference type="ARBA" id="ARBA00022679"/>
    </source>
</evidence>
<dbReference type="KEGG" id="ccah:DWG20_07950"/>
<proteinExistence type="predicted"/>
<dbReference type="InterPro" id="IPR008271">
    <property type="entry name" value="Ser/Thr_kinase_AS"/>
</dbReference>
<evidence type="ECO:0000259" key="6">
    <source>
        <dbReference type="PROSITE" id="PS50011"/>
    </source>
</evidence>
<dbReference type="Proteomes" id="UP000254537">
    <property type="component" value="Chromosome"/>
</dbReference>
<protein>
    <recommendedName>
        <fullName evidence="1">non-specific serine/threonine protein kinase</fullName>
        <ecNumber evidence="1">2.7.11.1</ecNumber>
    </recommendedName>
</protein>
<sequence>MTQSAPQKPLPAGYRLSDYTVVRQLSVGGFSIVYLALDDQDQAFAIKEYLPHSLACRDEDFAVTVKNDLDRDSFNLGLKCFFEEGRVLASIHHPNVVRVSNFFRANHTVYMVMEYAEGRPLSRELELAGGRLSERRIRRIFAHLIAGLREVHLNRLLHLDIKPANIYLRRNGAPLLLDFGAARETLMRGSRQFASMYTPGFASPEQYERDSSLGPWTDIYAIGACLYTCMGGKPPPPANERKESDKLAPASEAFVAYYSPELTELTDRCLALLPDERPASLMLLQKQLMSEDYTPPALQPEPVTVETLEAPSRLMGWLKHITRRVE</sequence>
<dbReference type="PROSITE" id="PS50011">
    <property type="entry name" value="PROTEIN_KINASE_DOM"/>
    <property type="match status" value="1"/>
</dbReference>
<dbReference type="PROSITE" id="PS00108">
    <property type="entry name" value="PROTEIN_KINASE_ST"/>
    <property type="match status" value="1"/>
</dbReference>
<dbReference type="SUPFAM" id="SSF56112">
    <property type="entry name" value="Protein kinase-like (PK-like)"/>
    <property type="match status" value="1"/>
</dbReference>
<dbReference type="EC" id="2.7.11.1" evidence="1"/>
<dbReference type="InterPro" id="IPR011009">
    <property type="entry name" value="Kinase-like_dom_sf"/>
</dbReference>
<dbReference type="AlphaFoldDB" id="A0A345Y618"/>
<dbReference type="EMBL" id="CP031337">
    <property type="protein sequence ID" value="AXK39370.1"/>
    <property type="molecule type" value="Genomic_DNA"/>
</dbReference>
<organism evidence="7 8">
    <name type="scientific">Crenobacter cavernae</name>
    <dbReference type="NCBI Taxonomy" id="2290923"/>
    <lineage>
        <taxon>Bacteria</taxon>
        <taxon>Pseudomonadati</taxon>
        <taxon>Pseudomonadota</taxon>
        <taxon>Betaproteobacteria</taxon>
        <taxon>Neisseriales</taxon>
        <taxon>Neisseriaceae</taxon>
        <taxon>Crenobacter</taxon>
    </lineage>
</organism>
<name>A0A345Y618_9NEIS</name>
<evidence type="ECO:0000256" key="3">
    <source>
        <dbReference type="ARBA" id="ARBA00022741"/>
    </source>
</evidence>
<evidence type="ECO:0000256" key="1">
    <source>
        <dbReference type="ARBA" id="ARBA00012513"/>
    </source>
</evidence>
<dbReference type="GO" id="GO:0004674">
    <property type="term" value="F:protein serine/threonine kinase activity"/>
    <property type="evidence" value="ECO:0007669"/>
    <property type="project" value="UniProtKB-KW"/>
</dbReference>